<feature type="transmembrane region" description="Helical" evidence="7">
    <location>
        <begin position="6"/>
        <end position="24"/>
    </location>
</feature>
<dbReference type="EMBL" id="CAAHFH010000001">
    <property type="protein sequence ID" value="VGO18509.1"/>
    <property type="molecule type" value="Genomic_DNA"/>
</dbReference>
<dbReference type="InterPro" id="IPR007341">
    <property type="entry name" value="Transgly_assoc"/>
</dbReference>
<keyword evidence="6 7" id="KW-0472">Membrane</keyword>
<dbReference type="GO" id="GO:0005886">
    <property type="term" value="C:plasma membrane"/>
    <property type="evidence" value="ECO:0007669"/>
    <property type="project" value="UniProtKB-SubCell"/>
</dbReference>
<proteinExistence type="inferred from homology"/>
<name>A0A6C2UF14_9BACT</name>
<comment type="similarity">
    <text evidence="2">Belongs to the UPF0410 family.</text>
</comment>
<protein>
    <recommendedName>
        <fullName evidence="10">Transglycosylase associated protein</fullName>
    </recommendedName>
</protein>
<dbReference type="PANTHER" id="PTHR33884:SF3">
    <property type="entry name" value="UPF0410 PROTEIN YMGE"/>
    <property type="match status" value="1"/>
</dbReference>
<keyword evidence="9" id="KW-1185">Reference proteome</keyword>
<evidence type="ECO:0000256" key="7">
    <source>
        <dbReference type="SAM" id="Phobius"/>
    </source>
</evidence>
<feature type="transmembrane region" description="Helical" evidence="7">
    <location>
        <begin position="60"/>
        <end position="81"/>
    </location>
</feature>
<evidence type="ECO:0000256" key="6">
    <source>
        <dbReference type="ARBA" id="ARBA00023136"/>
    </source>
</evidence>
<evidence type="ECO:0000256" key="1">
    <source>
        <dbReference type="ARBA" id="ARBA00004651"/>
    </source>
</evidence>
<accession>A0A6C2UF14</accession>
<feature type="transmembrane region" description="Helical" evidence="7">
    <location>
        <begin position="31"/>
        <end position="54"/>
    </location>
</feature>
<evidence type="ECO:0008006" key="10">
    <source>
        <dbReference type="Google" id="ProtNLM"/>
    </source>
</evidence>
<reference evidence="8 9" key="1">
    <citation type="submission" date="2019-04" db="EMBL/GenBank/DDBJ databases">
        <authorList>
            <person name="Van Vliet M D."/>
        </authorList>
    </citation>
    <scope>NUCLEOTIDE SEQUENCE [LARGE SCALE GENOMIC DNA]</scope>
    <source>
        <strain evidence="8 9">F21</strain>
    </source>
</reference>
<keyword evidence="3" id="KW-1003">Cell membrane</keyword>
<dbReference type="PANTHER" id="PTHR33884">
    <property type="entry name" value="UPF0410 PROTEIN YMGE"/>
    <property type="match status" value="1"/>
</dbReference>
<evidence type="ECO:0000313" key="9">
    <source>
        <dbReference type="Proteomes" id="UP000346198"/>
    </source>
</evidence>
<gene>
    <name evidence="8" type="ORF">SCARR_00562</name>
</gene>
<evidence type="ECO:0000313" key="8">
    <source>
        <dbReference type="EMBL" id="VGO18509.1"/>
    </source>
</evidence>
<evidence type="ECO:0000256" key="4">
    <source>
        <dbReference type="ARBA" id="ARBA00022692"/>
    </source>
</evidence>
<dbReference type="Pfam" id="PF04226">
    <property type="entry name" value="Transgly_assoc"/>
    <property type="match status" value="1"/>
</dbReference>
<evidence type="ECO:0000256" key="2">
    <source>
        <dbReference type="ARBA" id="ARBA00011006"/>
    </source>
</evidence>
<dbReference type="Proteomes" id="UP000346198">
    <property type="component" value="Unassembled WGS sequence"/>
</dbReference>
<dbReference type="RefSeq" id="WP_222846154.1">
    <property type="nucleotide sequence ID" value="NZ_CAAHFH010000001.1"/>
</dbReference>
<comment type="subcellular location">
    <subcellularLocation>
        <location evidence="1">Cell membrane</location>
        <topology evidence="1">Multi-pass membrane protein</topology>
    </subcellularLocation>
</comment>
<keyword evidence="5 7" id="KW-1133">Transmembrane helix</keyword>
<keyword evidence="4 7" id="KW-0812">Transmembrane</keyword>
<dbReference type="AlphaFoldDB" id="A0A6C2UF14"/>
<organism evidence="8 9">
    <name type="scientific">Pontiella sulfatireligans</name>
    <dbReference type="NCBI Taxonomy" id="2750658"/>
    <lineage>
        <taxon>Bacteria</taxon>
        <taxon>Pseudomonadati</taxon>
        <taxon>Kiritimatiellota</taxon>
        <taxon>Kiritimatiellia</taxon>
        <taxon>Kiritimatiellales</taxon>
        <taxon>Pontiellaceae</taxon>
        <taxon>Pontiella</taxon>
    </lineage>
</organism>
<evidence type="ECO:0000256" key="5">
    <source>
        <dbReference type="ARBA" id="ARBA00022989"/>
    </source>
</evidence>
<evidence type="ECO:0000256" key="3">
    <source>
        <dbReference type="ARBA" id="ARBA00022475"/>
    </source>
</evidence>
<sequence>MEIEQVIIALVIGGVAGWLAGFLFKGAGFGLVGNIIVGLLGALLGGWLFGVLDISIGGEWVGPIVTSTIGAIILLFAISLVKKK</sequence>